<dbReference type="AlphaFoldDB" id="Q4JMP6"/>
<protein>
    <submittedName>
        <fullName evidence="2">Uncharacterized protein</fullName>
    </submittedName>
</protein>
<dbReference type="InterPro" id="IPR052943">
    <property type="entry name" value="TMTC_O-mannosyl-trnsfr"/>
</dbReference>
<dbReference type="SMART" id="SM00028">
    <property type="entry name" value="TPR"/>
    <property type="match status" value="3"/>
</dbReference>
<feature type="repeat" description="TPR" evidence="1">
    <location>
        <begin position="167"/>
        <end position="200"/>
    </location>
</feature>
<dbReference type="Gene3D" id="3.40.50.150">
    <property type="entry name" value="Vaccinia Virus protein VP39"/>
    <property type="match status" value="1"/>
</dbReference>
<dbReference type="PANTHER" id="PTHR44809:SF1">
    <property type="entry name" value="PROTEIN O-MANNOSYL-TRANSFERASE TMTC1"/>
    <property type="match status" value="1"/>
</dbReference>
<dbReference type="Gene3D" id="1.25.40.10">
    <property type="entry name" value="Tetratricopeptide repeat domain"/>
    <property type="match status" value="1"/>
</dbReference>
<reference evidence="2" key="1">
    <citation type="journal article" date="2005" name="PLoS Biol.">
        <title>New insights into metabolic properties of marine bacteria encoding proteorhodopsins.</title>
        <authorList>
            <person name="Sabehi G."/>
            <person name="Loy A."/>
            <person name="Jung K.H."/>
            <person name="Partha R."/>
            <person name="Spudich J.L."/>
            <person name="Isaacson T."/>
            <person name="Hirschberg J."/>
            <person name="Wagner M."/>
            <person name="Beja O."/>
        </authorList>
    </citation>
    <scope>NUCLEOTIDE SEQUENCE</scope>
</reference>
<sequence>MRGFRHQHTSDLSASLTCSTMAFDLDYLEDQVDAATKTKAVTDSSRQTLSNSVKLLLMKLLVKGLLSKTNFDAIISMAEELLEEAPDSVYPHYALGTAFSKIGQNERAVYHCRRFLEIKPLSCDEKFRSDNLATVHNNLAVSLKTLGFLDQAEMEFKEALRLDAEFAAAYNNYGNLLNDKARLSEARKCFVRAIEINPDDHIAYWNLHATSNNMAEAQSIIEACISKSPTDEIAVFTLAGLRAFNGDRHGFEELLKYGFANEPLVRSIDWILSLPTMPEIHFNRWSIYDRAIELSDPDRSFYEFGVWMGDSFKYIVPHFATGYGFDSFQGLPEDWGVVPKGAYSSRGRVPDIKNSEFIVGEFAGTLPEFFGSKRPMAGLINFDADLYSSTITALSNAKPVIDERTMLVFDEFIVNNNWELDEFKALNEFCETNGFGFEVVAVSLFTKQVVCKLT</sequence>
<accession>Q4JMP6</accession>
<proteinExistence type="predicted"/>
<dbReference type="EMBL" id="DQ068068">
    <property type="protein sequence ID" value="AAY87267.1"/>
    <property type="molecule type" value="Genomic_DNA"/>
</dbReference>
<dbReference type="PANTHER" id="PTHR44809">
    <property type="match status" value="1"/>
</dbReference>
<name>Q4JMP6_9BACT</name>
<organism evidence="2">
    <name type="scientific">uncultured bacterium BAC17H8</name>
    <dbReference type="NCBI Taxonomy" id="332980"/>
    <lineage>
        <taxon>Bacteria</taxon>
        <taxon>environmental samples</taxon>
    </lineage>
</organism>
<dbReference type="InterPro" id="IPR019734">
    <property type="entry name" value="TPR_rpt"/>
</dbReference>
<dbReference type="Pfam" id="PF14559">
    <property type="entry name" value="TPR_19"/>
    <property type="match status" value="1"/>
</dbReference>
<dbReference type="PROSITE" id="PS50005">
    <property type="entry name" value="TPR"/>
    <property type="match status" value="1"/>
</dbReference>
<evidence type="ECO:0000313" key="2">
    <source>
        <dbReference type="EMBL" id="AAY87267.1"/>
    </source>
</evidence>
<evidence type="ECO:0000256" key="1">
    <source>
        <dbReference type="PROSITE-ProRule" id="PRU00339"/>
    </source>
</evidence>
<dbReference type="InterPro" id="IPR011990">
    <property type="entry name" value="TPR-like_helical_dom_sf"/>
</dbReference>
<dbReference type="InterPro" id="IPR029063">
    <property type="entry name" value="SAM-dependent_MTases_sf"/>
</dbReference>
<keyword evidence="1" id="KW-0802">TPR repeat</keyword>
<dbReference type="SUPFAM" id="SSF48452">
    <property type="entry name" value="TPR-like"/>
    <property type="match status" value="1"/>
</dbReference>